<evidence type="ECO:0000259" key="12">
    <source>
        <dbReference type="PROSITE" id="PS50002"/>
    </source>
</evidence>
<evidence type="ECO:0000256" key="7">
    <source>
        <dbReference type="ARBA" id="ARBA00022553"/>
    </source>
</evidence>
<feature type="domain" description="SH3" evidence="12">
    <location>
        <begin position="40"/>
        <end position="100"/>
    </location>
</feature>
<comment type="similarity">
    <text evidence="4">Belongs to the ABI family.</text>
</comment>
<comment type="subcellular location">
    <subcellularLocation>
        <location evidence="2">Cell projection</location>
        <location evidence="2">Filopodium</location>
    </subcellularLocation>
    <subcellularLocation>
        <location evidence="3">Cell projection</location>
        <location evidence="3">Lamellipodium</location>
    </subcellularLocation>
    <subcellularLocation>
        <location evidence="1">Cytoplasm</location>
        <location evidence="1">Cytoskeleton</location>
    </subcellularLocation>
</comment>
<dbReference type="Pfam" id="PF00018">
    <property type="entry name" value="SH3_1"/>
    <property type="match status" value="1"/>
</dbReference>
<proteinExistence type="inferred from homology"/>
<keyword evidence="5 11" id="KW-0728">SH3 domain</keyword>
<evidence type="ECO:0000256" key="5">
    <source>
        <dbReference type="ARBA" id="ARBA00022443"/>
    </source>
</evidence>
<keyword evidence="9" id="KW-0206">Cytoskeleton</keyword>
<dbReference type="PROSITE" id="PS50002">
    <property type="entry name" value="SH3"/>
    <property type="match status" value="1"/>
</dbReference>
<dbReference type="AlphaFoldDB" id="A0A667FTT3"/>
<dbReference type="GO" id="GO:0030175">
    <property type="term" value="C:filopodium"/>
    <property type="evidence" value="ECO:0007669"/>
    <property type="project" value="UniProtKB-SubCell"/>
</dbReference>
<keyword evidence="6" id="KW-0963">Cytoplasm</keyword>
<keyword evidence="10" id="KW-0966">Cell projection</keyword>
<dbReference type="SUPFAM" id="SSF50044">
    <property type="entry name" value="SH3-domain"/>
    <property type="match status" value="1"/>
</dbReference>
<dbReference type="Gene3D" id="2.30.30.40">
    <property type="entry name" value="SH3 Domains"/>
    <property type="match status" value="1"/>
</dbReference>
<keyword evidence="8" id="KW-0175">Coiled coil</keyword>
<evidence type="ECO:0000256" key="8">
    <source>
        <dbReference type="ARBA" id="ARBA00023054"/>
    </source>
</evidence>
<evidence type="ECO:0000313" key="14">
    <source>
        <dbReference type="Proteomes" id="UP000472241"/>
    </source>
</evidence>
<sequence length="100" mass="11298">MFDESLPPALPPVDYEDEESAVVQYNDPHADGDPAWASKNYMEKVVALYDYMKDKDDELSFMEDAIIYVIKKNDDGWYEGVCNQVVCSLGTVMVTNAMSD</sequence>
<protein>
    <recommendedName>
        <fullName evidence="12">SH3 domain-containing protein</fullName>
    </recommendedName>
</protein>
<evidence type="ECO:0000256" key="4">
    <source>
        <dbReference type="ARBA" id="ARBA00010020"/>
    </source>
</evidence>
<dbReference type="SMART" id="SM00326">
    <property type="entry name" value="SH3"/>
    <property type="match status" value="1"/>
</dbReference>
<dbReference type="GO" id="GO:0030027">
    <property type="term" value="C:lamellipodium"/>
    <property type="evidence" value="ECO:0007669"/>
    <property type="project" value="UniProtKB-SubCell"/>
</dbReference>
<dbReference type="PRINTS" id="PR00452">
    <property type="entry name" value="SH3DOMAIN"/>
</dbReference>
<organism evidence="13 14">
    <name type="scientific">Lynx canadensis</name>
    <name type="common">Canada lynx</name>
    <name type="synonym">Felis canadensis</name>
    <dbReference type="NCBI Taxonomy" id="61383"/>
    <lineage>
        <taxon>Eukaryota</taxon>
        <taxon>Metazoa</taxon>
        <taxon>Chordata</taxon>
        <taxon>Craniata</taxon>
        <taxon>Vertebrata</taxon>
        <taxon>Euteleostomi</taxon>
        <taxon>Mammalia</taxon>
        <taxon>Eutheria</taxon>
        <taxon>Laurasiatheria</taxon>
        <taxon>Carnivora</taxon>
        <taxon>Feliformia</taxon>
        <taxon>Felidae</taxon>
        <taxon>Felinae</taxon>
        <taxon>Lynx</taxon>
    </lineage>
</organism>
<evidence type="ECO:0000256" key="11">
    <source>
        <dbReference type="PROSITE-ProRule" id="PRU00192"/>
    </source>
</evidence>
<evidence type="ECO:0000256" key="10">
    <source>
        <dbReference type="ARBA" id="ARBA00023273"/>
    </source>
</evidence>
<dbReference type="InterPro" id="IPR036028">
    <property type="entry name" value="SH3-like_dom_sf"/>
</dbReference>
<evidence type="ECO:0000313" key="13">
    <source>
        <dbReference type="Ensembl" id="ENSLCNP00005005786.1"/>
    </source>
</evidence>
<dbReference type="GO" id="GO:0005856">
    <property type="term" value="C:cytoskeleton"/>
    <property type="evidence" value="ECO:0007669"/>
    <property type="project" value="UniProtKB-SubCell"/>
</dbReference>
<evidence type="ECO:0000256" key="1">
    <source>
        <dbReference type="ARBA" id="ARBA00004245"/>
    </source>
</evidence>
<evidence type="ECO:0000256" key="9">
    <source>
        <dbReference type="ARBA" id="ARBA00023212"/>
    </source>
</evidence>
<keyword evidence="7" id="KW-0597">Phosphoprotein</keyword>
<reference evidence="13" key="2">
    <citation type="submission" date="2025-09" db="UniProtKB">
        <authorList>
            <consortium name="Ensembl"/>
        </authorList>
    </citation>
    <scope>IDENTIFICATION</scope>
</reference>
<accession>A0A667FTT3</accession>
<dbReference type="Proteomes" id="UP000472241">
    <property type="component" value="Unplaced"/>
</dbReference>
<dbReference type="FunFam" id="2.30.30.40:FF:000002">
    <property type="entry name" value="abl interactor 1 isoform X1"/>
    <property type="match status" value="1"/>
</dbReference>
<reference evidence="13" key="1">
    <citation type="submission" date="2025-08" db="UniProtKB">
        <authorList>
            <consortium name="Ensembl"/>
        </authorList>
    </citation>
    <scope>IDENTIFICATION</scope>
</reference>
<evidence type="ECO:0000256" key="6">
    <source>
        <dbReference type="ARBA" id="ARBA00022490"/>
    </source>
</evidence>
<keyword evidence="14" id="KW-1185">Reference proteome</keyword>
<name>A0A667FTT3_LYNCA</name>
<evidence type="ECO:0000256" key="3">
    <source>
        <dbReference type="ARBA" id="ARBA00004510"/>
    </source>
</evidence>
<evidence type="ECO:0000256" key="2">
    <source>
        <dbReference type="ARBA" id="ARBA00004486"/>
    </source>
</evidence>
<dbReference type="Ensembl" id="ENSLCNT00005006517.1">
    <property type="protein sequence ID" value="ENSLCNP00005005786.1"/>
    <property type="gene ID" value="ENSLCNG00005003870.1"/>
</dbReference>
<dbReference type="InterPro" id="IPR001452">
    <property type="entry name" value="SH3_domain"/>
</dbReference>